<dbReference type="InterPro" id="IPR000253">
    <property type="entry name" value="FHA_dom"/>
</dbReference>
<evidence type="ECO:0000259" key="1">
    <source>
        <dbReference type="PROSITE" id="PS50006"/>
    </source>
</evidence>
<evidence type="ECO:0000313" key="2">
    <source>
        <dbReference type="EMBL" id="KAB0241433.1"/>
    </source>
</evidence>
<dbReference type="PROSITE" id="PS50006">
    <property type="entry name" value="FHA_DOMAIN"/>
    <property type="match status" value="1"/>
</dbReference>
<protein>
    <submittedName>
        <fullName evidence="2">FHA domain-containing protein</fullName>
    </submittedName>
</protein>
<name>A0A5J5LUN8_MICAE</name>
<feature type="domain" description="FHA" evidence="1">
    <location>
        <begin position="124"/>
        <end position="169"/>
    </location>
</feature>
<dbReference type="Pfam" id="PF00498">
    <property type="entry name" value="FHA"/>
    <property type="match status" value="1"/>
</dbReference>
<dbReference type="CDD" id="cd00060">
    <property type="entry name" value="FHA"/>
    <property type="match status" value="1"/>
</dbReference>
<sequence>MSIECPTCGYEGNPPDAEFCETCGAELGNTPPVTPTSSPSSSFTPPTQVILTPQPLTPPTQVIPTPQPLTPPTQVIPTPQVMTAPMQVTSPSPIGAMATARLIPLFNAPTAEFKIYNSAVIGIFTPGNPVEIDLDSCANSDKVSQHHAEITYENGVWLIKDSSTNGTYIKTLGQAKFGARIMSPTPINSGDTIAFANLVFQFQTP</sequence>
<dbReference type="AlphaFoldDB" id="A0A5J5LUN8"/>
<dbReference type="SUPFAM" id="SSF49879">
    <property type="entry name" value="SMAD/FHA domain"/>
    <property type="match status" value="1"/>
</dbReference>
<reference evidence="3" key="1">
    <citation type="submission" date="2019-04" db="EMBL/GenBank/DDBJ databases">
        <title>Microviridin 1777: A Toxic Chymotrypsin Inhibitor Discovered by a Metabologenomic Approach.</title>
        <authorList>
            <person name="Sieber S."/>
            <person name="Grendelmeier S.M."/>
            <person name="Harris L.A."/>
            <person name="Mitchell D.A."/>
            <person name="Gademann K."/>
        </authorList>
    </citation>
    <scope>NUCLEOTIDE SEQUENCE [LARGE SCALE GENOMIC DNA]</scope>
    <source>
        <strain evidence="3">EAWAG127a</strain>
    </source>
</reference>
<comment type="caution">
    <text evidence="2">The sequence shown here is derived from an EMBL/GenBank/DDBJ whole genome shotgun (WGS) entry which is preliminary data.</text>
</comment>
<accession>A0A5J5LUN8</accession>
<dbReference type="Gene3D" id="2.60.200.20">
    <property type="match status" value="1"/>
</dbReference>
<gene>
    <name evidence="2" type="ORF">EZJ55_13520</name>
</gene>
<organism evidence="2 3">
    <name type="scientific">Microcystis aeruginosa EAWAG127a</name>
    <dbReference type="NCBI Taxonomy" id="2529855"/>
    <lineage>
        <taxon>Bacteria</taxon>
        <taxon>Bacillati</taxon>
        <taxon>Cyanobacteriota</taxon>
        <taxon>Cyanophyceae</taxon>
        <taxon>Oscillatoriophycideae</taxon>
        <taxon>Chroococcales</taxon>
        <taxon>Microcystaceae</taxon>
        <taxon>Microcystis</taxon>
    </lineage>
</organism>
<dbReference type="Proteomes" id="UP000325636">
    <property type="component" value="Unassembled WGS sequence"/>
</dbReference>
<proteinExistence type="predicted"/>
<evidence type="ECO:0000313" key="3">
    <source>
        <dbReference type="Proteomes" id="UP000325636"/>
    </source>
</evidence>
<dbReference type="RefSeq" id="WP_150976805.1">
    <property type="nucleotide sequence ID" value="NZ_SRLN01000012.1"/>
</dbReference>
<dbReference type="EMBL" id="SRLN01000012">
    <property type="protein sequence ID" value="KAB0241433.1"/>
    <property type="molecule type" value="Genomic_DNA"/>
</dbReference>
<dbReference type="InterPro" id="IPR008984">
    <property type="entry name" value="SMAD_FHA_dom_sf"/>
</dbReference>